<keyword evidence="6" id="KW-1185">Reference proteome</keyword>
<organism evidence="5 6">
    <name type="scientific">Entomortierella chlamydospora</name>
    <dbReference type="NCBI Taxonomy" id="101097"/>
    <lineage>
        <taxon>Eukaryota</taxon>
        <taxon>Fungi</taxon>
        <taxon>Fungi incertae sedis</taxon>
        <taxon>Mucoromycota</taxon>
        <taxon>Mortierellomycotina</taxon>
        <taxon>Mortierellomycetes</taxon>
        <taxon>Mortierellales</taxon>
        <taxon>Mortierellaceae</taxon>
        <taxon>Entomortierella</taxon>
    </lineage>
</organism>
<sequence>MASVNPYDLLNDDAQDQEIQVPAVKKDSVKPAAKTASKTAPKPATASSASKPADNRGPRKDGPRTSNKPRDSD</sequence>
<comment type="subcellular location">
    <subcellularLocation>
        <location evidence="1">Cytoplasm</location>
    </subcellularLocation>
</comment>
<dbReference type="EMBL" id="JAAAID010000286">
    <property type="protein sequence ID" value="KAG0019446.1"/>
    <property type="molecule type" value="Genomic_DNA"/>
</dbReference>
<dbReference type="Proteomes" id="UP000703661">
    <property type="component" value="Unassembled WGS sequence"/>
</dbReference>
<evidence type="ECO:0000313" key="6">
    <source>
        <dbReference type="Proteomes" id="UP000703661"/>
    </source>
</evidence>
<comment type="caution">
    <text evidence="5">The sequence shown here is derived from an EMBL/GenBank/DDBJ whole genome shotgun (WGS) entry which is preliminary data.</text>
</comment>
<reference evidence="5" key="1">
    <citation type="journal article" date="2020" name="Fungal Divers.">
        <title>Resolving the Mortierellaceae phylogeny through synthesis of multi-gene phylogenetics and phylogenomics.</title>
        <authorList>
            <person name="Vandepol N."/>
            <person name="Liber J."/>
            <person name="Desiro A."/>
            <person name="Na H."/>
            <person name="Kennedy M."/>
            <person name="Barry K."/>
            <person name="Grigoriev I.V."/>
            <person name="Miller A.N."/>
            <person name="O'Donnell K."/>
            <person name="Stajich J.E."/>
            <person name="Bonito G."/>
        </authorList>
    </citation>
    <scope>NUCLEOTIDE SEQUENCE</scope>
    <source>
        <strain evidence="5">NRRL 2769</strain>
    </source>
</reference>
<feature type="compositionally biased region" description="Low complexity" evidence="3">
    <location>
        <begin position="30"/>
        <end position="52"/>
    </location>
</feature>
<feature type="non-terminal residue" evidence="5">
    <location>
        <position position="73"/>
    </location>
</feature>
<name>A0A9P6T2A7_9FUNG</name>
<accession>A0A9P6T2A7</accession>
<dbReference type="AlphaFoldDB" id="A0A9P6T2A7"/>
<evidence type="ECO:0000256" key="1">
    <source>
        <dbReference type="ARBA" id="ARBA00004496"/>
    </source>
</evidence>
<evidence type="ECO:0000256" key="2">
    <source>
        <dbReference type="ARBA" id="ARBA00022490"/>
    </source>
</evidence>
<feature type="region of interest" description="Disordered" evidence="3">
    <location>
        <begin position="1"/>
        <end position="73"/>
    </location>
</feature>
<evidence type="ECO:0000256" key="3">
    <source>
        <dbReference type="SAM" id="MobiDB-lite"/>
    </source>
</evidence>
<evidence type="ECO:0000313" key="5">
    <source>
        <dbReference type="EMBL" id="KAG0019446.1"/>
    </source>
</evidence>
<dbReference type="GO" id="GO:0005737">
    <property type="term" value="C:cytoplasm"/>
    <property type="evidence" value="ECO:0007669"/>
    <property type="project" value="UniProtKB-SubCell"/>
</dbReference>
<feature type="compositionally biased region" description="Basic and acidic residues" evidence="3">
    <location>
        <begin position="53"/>
        <end position="73"/>
    </location>
</feature>
<evidence type="ECO:0000259" key="4">
    <source>
        <dbReference type="Pfam" id="PF09598"/>
    </source>
</evidence>
<gene>
    <name evidence="5" type="ORF">BGZ80_005811</name>
</gene>
<feature type="domain" description="STM1-like N-terminal" evidence="4">
    <location>
        <begin position="1"/>
        <end position="63"/>
    </location>
</feature>
<proteinExistence type="predicted"/>
<protein>
    <recommendedName>
        <fullName evidence="4">STM1-like N-terminal domain-containing protein</fullName>
    </recommendedName>
</protein>
<keyword evidence="2" id="KW-0963">Cytoplasm</keyword>
<dbReference type="Pfam" id="PF09598">
    <property type="entry name" value="Stm1_N"/>
    <property type="match status" value="1"/>
</dbReference>
<dbReference type="InterPro" id="IPR019084">
    <property type="entry name" value="STM1-like_N"/>
</dbReference>